<evidence type="ECO:0000256" key="2">
    <source>
        <dbReference type="ARBA" id="ARBA00019577"/>
    </source>
</evidence>
<organism evidence="4 5">
    <name type="scientific">Zymoseptoria tritici ST99CH_1E4</name>
    <dbReference type="NCBI Taxonomy" id="1276532"/>
    <lineage>
        <taxon>Eukaryota</taxon>
        <taxon>Fungi</taxon>
        <taxon>Dikarya</taxon>
        <taxon>Ascomycota</taxon>
        <taxon>Pezizomycotina</taxon>
        <taxon>Dothideomycetes</taxon>
        <taxon>Dothideomycetidae</taxon>
        <taxon>Mycosphaerellales</taxon>
        <taxon>Mycosphaerellaceae</taxon>
        <taxon>Zymoseptoria</taxon>
    </lineage>
</organism>
<accession>A0A2H1FNE6</accession>
<evidence type="ECO:0000313" key="5">
    <source>
        <dbReference type="Proteomes" id="UP000245764"/>
    </source>
</evidence>
<dbReference type="GO" id="GO:0016197">
    <property type="term" value="P:endosomal transport"/>
    <property type="evidence" value="ECO:0007669"/>
    <property type="project" value="TreeGrafter"/>
</dbReference>
<dbReference type="PANTHER" id="PTHR13073">
    <property type="entry name" value="BLOC-1 COMPLEX SUBUNIT 1"/>
    <property type="match status" value="1"/>
</dbReference>
<dbReference type="PANTHER" id="PTHR13073:SF0">
    <property type="entry name" value="BIOGENESIS OF LYSOSOME-RELATED ORGANELLES COMPLEX 1 SUBUNIT 1"/>
    <property type="match status" value="1"/>
</dbReference>
<dbReference type="Proteomes" id="UP000245764">
    <property type="component" value="Chromosome 1"/>
</dbReference>
<reference evidence="5" key="1">
    <citation type="submission" date="2017-05" db="EMBL/GenBank/DDBJ databases">
        <authorList>
            <person name="Song R."/>
            <person name="Chenine A.L."/>
            <person name="Ruprecht R.M."/>
        </authorList>
    </citation>
    <scope>NUCLEOTIDE SEQUENCE [LARGE SCALE GENOMIC DNA]</scope>
</reference>
<dbReference type="AlphaFoldDB" id="A0A2H1FNE6"/>
<name>A0A2H1FNE6_ZYMTR</name>
<gene>
    <name evidence="4" type="ORF">ZT1E4_G1619</name>
</gene>
<evidence type="ECO:0000313" key="4">
    <source>
        <dbReference type="EMBL" id="SMR42841.1"/>
    </source>
</evidence>
<dbReference type="InterPro" id="IPR009395">
    <property type="entry name" value="BLOC1S1"/>
</dbReference>
<comment type="similarity">
    <text evidence="1">Belongs to the BLOC1S1 family.</text>
</comment>
<feature type="compositionally biased region" description="Low complexity" evidence="3">
    <location>
        <begin position="1"/>
        <end position="20"/>
    </location>
</feature>
<dbReference type="EMBL" id="LT854253">
    <property type="protein sequence ID" value="SMR42841.1"/>
    <property type="molecule type" value="Genomic_DNA"/>
</dbReference>
<sequence>MMATPSSTTVSSSSATAVAAPPSPTRTQEEARAAVLASLSSAGSFHDNKYITRASDLHANSSAIAKQESELLKSSKALAKESDKWQKELDKATKGVKEVGDLQNWAEMLEREFCVLEETLRLVDGGEREESASGGSEWRA</sequence>
<evidence type="ECO:0000256" key="1">
    <source>
        <dbReference type="ARBA" id="ARBA00007133"/>
    </source>
</evidence>
<protein>
    <recommendedName>
        <fullName evidence="2">Biogenesis of lysosome-related organelles complex 1 subunit 1</fullName>
    </recommendedName>
</protein>
<proteinExistence type="inferred from homology"/>
<evidence type="ECO:0000256" key="3">
    <source>
        <dbReference type="SAM" id="MobiDB-lite"/>
    </source>
</evidence>
<dbReference type="Pfam" id="PF06320">
    <property type="entry name" value="GCN5L1"/>
    <property type="match status" value="1"/>
</dbReference>
<dbReference type="GO" id="GO:0031083">
    <property type="term" value="C:BLOC-1 complex"/>
    <property type="evidence" value="ECO:0007669"/>
    <property type="project" value="InterPro"/>
</dbReference>
<feature type="region of interest" description="Disordered" evidence="3">
    <location>
        <begin position="1"/>
        <end position="32"/>
    </location>
</feature>